<dbReference type="Pfam" id="PF12836">
    <property type="entry name" value="HHH_3"/>
    <property type="match status" value="1"/>
</dbReference>
<evidence type="ECO:0000313" key="3">
    <source>
        <dbReference type="EMBL" id="CAB3937722.1"/>
    </source>
</evidence>
<keyword evidence="4" id="KW-1185">Reference proteome</keyword>
<evidence type="ECO:0000256" key="1">
    <source>
        <dbReference type="SAM" id="MobiDB-lite"/>
    </source>
</evidence>
<dbReference type="SUPFAM" id="SSF47781">
    <property type="entry name" value="RuvA domain 2-like"/>
    <property type="match status" value="1"/>
</dbReference>
<dbReference type="InterPro" id="IPR051675">
    <property type="entry name" value="Endo/Exo/Phosphatase_dom_1"/>
</dbReference>
<dbReference type="Proteomes" id="UP000494183">
    <property type="component" value="Unassembled WGS sequence"/>
</dbReference>
<feature type="domain" description="Helix-hairpin-helix DNA-binding motif class 1" evidence="2">
    <location>
        <begin position="65"/>
        <end position="84"/>
    </location>
</feature>
<name>A0A6S7FCL4_9BURK</name>
<sequence length="164" mass="16922">MNPFLQSATARPSSYARWRRPRAPIGSGAGARPLRQAVGALLMTAGLGFGASSAHAVDVNQANPQQLEGVRGIGPRMAEIIVKERERGGKFESLNDLAERVRGIGPKRAQALQEAGLQIGGAASQAAPGEPRGKPAPGRAGAVKPEAKPETKAVASPPAARARP</sequence>
<evidence type="ECO:0000259" key="2">
    <source>
        <dbReference type="SMART" id="SM00278"/>
    </source>
</evidence>
<feature type="region of interest" description="Disordered" evidence="1">
    <location>
        <begin position="1"/>
        <end position="30"/>
    </location>
</feature>
<dbReference type="GO" id="GO:0006281">
    <property type="term" value="P:DNA repair"/>
    <property type="evidence" value="ECO:0007669"/>
    <property type="project" value="InterPro"/>
</dbReference>
<organism evidence="3 4">
    <name type="scientific">Achromobacter insolitus</name>
    <dbReference type="NCBI Taxonomy" id="217204"/>
    <lineage>
        <taxon>Bacteria</taxon>
        <taxon>Pseudomonadati</taxon>
        <taxon>Pseudomonadota</taxon>
        <taxon>Betaproteobacteria</taxon>
        <taxon>Burkholderiales</taxon>
        <taxon>Alcaligenaceae</taxon>
        <taxon>Achromobacter</taxon>
    </lineage>
</organism>
<dbReference type="GO" id="GO:0003677">
    <property type="term" value="F:DNA binding"/>
    <property type="evidence" value="ECO:0007669"/>
    <property type="project" value="InterPro"/>
</dbReference>
<dbReference type="PANTHER" id="PTHR21180">
    <property type="entry name" value="ENDONUCLEASE/EXONUCLEASE/PHOSPHATASE FAMILY DOMAIN-CONTAINING PROTEIN 1"/>
    <property type="match status" value="1"/>
</dbReference>
<dbReference type="EMBL" id="CADILH010000011">
    <property type="protein sequence ID" value="CAB3937722.1"/>
    <property type="molecule type" value="Genomic_DNA"/>
</dbReference>
<dbReference type="Gene3D" id="1.10.150.280">
    <property type="entry name" value="AF1531-like domain"/>
    <property type="match status" value="1"/>
</dbReference>
<evidence type="ECO:0000313" key="4">
    <source>
        <dbReference type="Proteomes" id="UP000494183"/>
    </source>
</evidence>
<accession>A0A6S7FCL4</accession>
<dbReference type="InterPro" id="IPR003583">
    <property type="entry name" value="Hlx-hairpin-Hlx_DNA-bd_motif"/>
</dbReference>
<dbReference type="SMART" id="SM00278">
    <property type="entry name" value="HhH1"/>
    <property type="match status" value="2"/>
</dbReference>
<feature type="domain" description="Helix-hairpin-helix DNA-binding motif class 1" evidence="2">
    <location>
        <begin position="96"/>
        <end position="115"/>
    </location>
</feature>
<dbReference type="RefSeq" id="WP_175201474.1">
    <property type="nucleotide sequence ID" value="NZ_CADILH010000011.1"/>
</dbReference>
<feature type="compositionally biased region" description="Polar residues" evidence="1">
    <location>
        <begin position="1"/>
        <end position="12"/>
    </location>
</feature>
<dbReference type="InterPro" id="IPR010994">
    <property type="entry name" value="RuvA_2-like"/>
</dbReference>
<feature type="region of interest" description="Disordered" evidence="1">
    <location>
        <begin position="116"/>
        <end position="164"/>
    </location>
</feature>
<protein>
    <recommendedName>
        <fullName evidence="2">Helix-hairpin-helix DNA-binding motif class 1 domain-containing protein</fullName>
    </recommendedName>
</protein>
<proteinExistence type="predicted"/>
<dbReference type="PANTHER" id="PTHR21180:SF32">
    <property type="entry name" value="ENDONUCLEASE_EXONUCLEASE_PHOSPHATASE FAMILY DOMAIN-CONTAINING PROTEIN 1"/>
    <property type="match status" value="1"/>
</dbReference>
<reference evidence="3 4" key="1">
    <citation type="submission" date="2020-04" db="EMBL/GenBank/DDBJ databases">
        <authorList>
            <person name="De Canck E."/>
        </authorList>
    </citation>
    <scope>NUCLEOTIDE SEQUENCE [LARGE SCALE GENOMIC DNA]</scope>
    <source>
        <strain evidence="3 4">LMG 6000</strain>
    </source>
</reference>
<dbReference type="AlphaFoldDB" id="A0A6S7FCL4"/>
<gene>
    <name evidence="3" type="ORF">LMG6000_05485</name>
</gene>